<organism evidence="1 2">
    <name type="scientific">Stentor coeruleus</name>
    <dbReference type="NCBI Taxonomy" id="5963"/>
    <lineage>
        <taxon>Eukaryota</taxon>
        <taxon>Sar</taxon>
        <taxon>Alveolata</taxon>
        <taxon>Ciliophora</taxon>
        <taxon>Postciliodesmatophora</taxon>
        <taxon>Heterotrichea</taxon>
        <taxon>Heterotrichida</taxon>
        <taxon>Stentoridae</taxon>
        <taxon>Stentor</taxon>
    </lineage>
</organism>
<protein>
    <submittedName>
        <fullName evidence="1">Uncharacterized protein</fullName>
    </submittedName>
</protein>
<dbReference type="Proteomes" id="UP000187209">
    <property type="component" value="Unassembled WGS sequence"/>
</dbReference>
<reference evidence="1 2" key="1">
    <citation type="submission" date="2016-11" db="EMBL/GenBank/DDBJ databases">
        <title>The macronuclear genome of Stentor coeruleus: a giant cell with tiny introns.</title>
        <authorList>
            <person name="Slabodnick M."/>
            <person name="Ruby J.G."/>
            <person name="Reiff S.B."/>
            <person name="Swart E.C."/>
            <person name="Gosai S."/>
            <person name="Prabakaran S."/>
            <person name="Witkowska E."/>
            <person name="Larue G.E."/>
            <person name="Fisher S."/>
            <person name="Freeman R.M."/>
            <person name="Gunawardena J."/>
            <person name="Chu W."/>
            <person name="Stover N.A."/>
            <person name="Gregory B.D."/>
            <person name="Nowacki M."/>
            <person name="Derisi J."/>
            <person name="Roy S.W."/>
            <person name="Marshall W.F."/>
            <person name="Sood P."/>
        </authorList>
    </citation>
    <scope>NUCLEOTIDE SEQUENCE [LARGE SCALE GENOMIC DNA]</scope>
    <source>
        <strain evidence="1">WM001</strain>
    </source>
</reference>
<name>A0A1R2AMJ5_9CILI</name>
<dbReference type="AlphaFoldDB" id="A0A1R2AMJ5"/>
<proteinExistence type="predicted"/>
<accession>A0A1R2AMJ5</accession>
<gene>
    <name evidence="1" type="ORF">SteCoe_37872</name>
</gene>
<evidence type="ECO:0000313" key="2">
    <source>
        <dbReference type="Proteomes" id="UP000187209"/>
    </source>
</evidence>
<dbReference type="EMBL" id="MPUH01002022">
    <property type="protein sequence ID" value="OMJ65635.1"/>
    <property type="molecule type" value="Genomic_DNA"/>
</dbReference>
<comment type="caution">
    <text evidence="1">The sequence shown here is derived from an EMBL/GenBank/DDBJ whole genome shotgun (WGS) entry which is preliminary data.</text>
</comment>
<evidence type="ECO:0000313" key="1">
    <source>
        <dbReference type="EMBL" id="OMJ65635.1"/>
    </source>
</evidence>
<sequence>MKLYINEKLGTKDFIKKSFKSLRNFRDVASYLREDKMIVNNQGLEDFLENYIVNLPSIFEIFMKPSYFRKIDETEINGLRKMRRIFIAKYLNLIVNIISERRELEIIEEDYKSLRRFIDRFTETNGEIFIVSSQLVESIDNFMMSTENDNEIKDFLHLFYTLSLTENKRDLYDCYISGDISRYFNFQAFVRILESDQVIFCNDDINLLSESTPISILKLIASFSNKFHSQIMVLGTNFFKYLFTVVTKGVIKLATSTAMIYTLLLEIGLNQLIAALKCGYYKNAIKIEGKHIRLDCRINPRLK</sequence>
<keyword evidence="2" id="KW-1185">Reference proteome</keyword>